<reference evidence="3" key="1">
    <citation type="submission" date="2015-07" db="EMBL/GenBank/DDBJ databases">
        <title>Draft Genome Sequence of Oceanobacillus picturae Heshi-B3 that Was Isolated from Fermented Rice Bran with Aging Salted Mackerel, Which Was Named Heshiko as Traditional Fermented Seafood in Japan.</title>
        <authorList>
            <person name="Akuzawa S."/>
            <person name="Nakagawa J."/>
            <person name="Kanekatsu T."/>
            <person name="Kanesaki Y."/>
            <person name="Suzuki T."/>
        </authorList>
    </citation>
    <scope>NUCLEOTIDE SEQUENCE [LARGE SCALE GENOMIC DNA]</scope>
    <source>
        <strain evidence="3">Heshi-B3</strain>
    </source>
</reference>
<feature type="domain" description="DUF6079" evidence="1">
    <location>
        <begin position="25"/>
        <end position="139"/>
    </location>
</feature>
<reference evidence="2 3" key="2">
    <citation type="journal article" date="2016" name="Genome Announc.">
        <title>Draft Genome Sequence of Oceanobacillus picturae Heshi-B3, Isolated from Fermented Rice Bran in a Traditional Japanese Seafood Dish.</title>
        <authorList>
            <person name="Akuzawa S."/>
            <person name="Nagaoka J."/>
            <person name="Kanekatsu M."/>
            <person name="Kanesaki Y."/>
            <person name="Suzuki T."/>
        </authorList>
    </citation>
    <scope>NUCLEOTIDE SEQUENCE [LARGE SCALE GENOMIC DNA]</scope>
    <source>
        <strain evidence="2 3">Heshi-B3</strain>
    </source>
</reference>
<protein>
    <submittedName>
        <fullName evidence="2">tRNA threonylcarbamoyl adenosine modification protein</fullName>
    </submittedName>
</protein>
<dbReference type="OrthoDB" id="3201900at2"/>
<dbReference type="Proteomes" id="UP000052946">
    <property type="component" value="Unassembled WGS sequence"/>
</dbReference>
<accession>A0A0U9HDM1</accession>
<organism evidence="2 3">
    <name type="scientific">Oceanobacillus picturae</name>
    <dbReference type="NCBI Taxonomy" id="171693"/>
    <lineage>
        <taxon>Bacteria</taxon>
        <taxon>Bacillati</taxon>
        <taxon>Bacillota</taxon>
        <taxon>Bacilli</taxon>
        <taxon>Bacillales</taxon>
        <taxon>Bacillaceae</taxon>
        <taxon>Oceanobacillus</taxon>
    </lineage>
</organism>
<dbReference type="RefSeq" id="WP_058950067.1">
    <property type="nucleotide sequence ID" value="NZ_BBXV01000023.1"/>
</dbReference>
<dbReference type="InterPro" id="IPR045725">
    <property type="entry name" value="DUF6079_N"/>
</dbReference>
<evidence type="ECO:0000259" key="1">
    <source>
        <dbReference type="Pfam" id="PF19557"/>
    </source>
</evidence>
<name>A0A0U9HDM1_9BACI</name>
<dbReference type="InterPro" id="IPR027417">
    <property type="entry name" value="P-loop_NTPase"/>
</dbReference>
<evidence type="ECO:0000313" key="2">
    <source>
        <dbReference type="EMBL" id="GAQ17846.1"/>
    </source>
</evidence>
<dbReference type="EMBL" id="BBXV01000023">
    <property type="protein sequence ID" value="GAQ17846.1"/>
    <property type="molecule type" value="Genomic_DNA"/>
</dbReference>
<gene>
    <name evidence="2" type="ORF">OPHB3_1783</name>
</gene>
<dbReference type="SUPFAM" id="SSF52540">
    <property type="entry name" value="P-loop containing nucleoside triphosphate hydrolases"/>
    <property type="match status" value="1"/>
</dbReference>
<evidence type="ECO:0000313" key="3">
    <source>
        <dbReference type="Proteomes" id="UP000052946"/>
    </source>
</evidence>
<comment type="caution">
    <text evidence="2">The sequence shown here is derived from an EMBL/GenBank/DDBJ whole genome shotgun (WGS) entry which is preliminary data.</text>
</comment>
<sequence>MKIRDIIEVPDIDKIVKLKENLSKDADQQKIEELLKGYVITSNVEENLERFFYSIVTAPDKGKGFQITGLPGSGKSHFLSVIGLLMRNEHAFELLQLKSETIEKGKSFVKGKRIFTVPLVAEEGGANVSLEDMFFKAAEDITGFPFTDESDYIRQFEEAIIGNENYNQIFSDFISEKTNNKFRSWYDIKEKLNNKRSITGAAKEFINKEKISFFNPDRGRTERIEYLFNYLEEEKYDGILVLIDELSEYLNDRGNNARNDALFLKQLLEYDESIIPAWIIGSFLNALNDITVPDVYQLMRDRFPSENMLRLTVTDVEDIIDQRLIVKNNKDRIKEIATILEDKYNAFKKTDLSQFLKTYPLHPETLNLLSKSLRFLSRQRSLVDFILTEVKGNKKGEGILDKDEMHLVTPDRIYTHFQDRIKEDASKRDIFEIIYAYYMGLEGDTKGRVSELFEDDEKEHAIKLINLMTLLKVLDLEEDYNVRDLTYMIQYPKLEGDLAESKVNKILYKMFDKGRYIEFIDKENDGDNVYYISKDTSVVTKIKNDTKQVINTLEDKNSSIIVDEVMKALVAEPLPISQFNEPSPYTAAKWNNTDRQGVIQYGRIDDIGKKEILNRALRNIKDTETDYYLIIGTFLDVDYQRQSFQQSADSILEGNVTNLSLFGGSKDTSKELDKRLLNNIVCWLPSKQLDSQEGKKDLEELKRYYAHLKVLNNYKEEYEYSATKELEEAIAKLQETIYRDEENVQIILQNLYLNGSVFTYDGELDGINLSSESFTKIVQSIISATLKRSFGDNTFIRPEEFIPLSEQMLNRFISNYIFGVKDFNEAPVNEQRIVTHIVKKFGEVEQVDGKTKFRLNSNDNKLIKLIIDTVSNSNAGEVTYNELYKTVRKSSFGPDKNTVEILFSLLMKKGYLLPVKSDERVQLSQIKPPLKGSIHKFQLGQFIETKYIEPLMKLSLVLFNRRFEKDDLAHQEELWEDLVEYKQKTLENIDLLLRKIEQFQSDIHLERSSFNKTYTTVESIKRFVENVEESNGSKDGLEYFVVQNMQLFEGSKLKELDNAYQKIVDWFYEENGHSNQSDVAMVFSQMKDDNLVIPSDDKYQALKKQIDVVESCLGIGDALVFDNAKETLLREFRALKKQYEKLYIIEHHEQNNQEVFRSIEDIRHGDDYLFLEKINHIENISVDYDFINIKADIAKEWNKACRESPSRFLENNWTCSCGFNLGDKIIVTSPEHYKDAINNAINEYLNSLTESFNREKIKKRVNYLKEIKKQSSSVLLAEKMLELVLDQNVTNKYRVLLEEHPELIAFINDALSADAKVVERDINKLVEAFANKAYPKHELLSKFKKMIDAQGNIDDNQYIKFVDIED</sequence>
<dbReference type="Pfam" id="PF19557">
    <property type="entry name" value="DUF6079_1st"/>
    <property type="match status" value="1"/>
</dbReference>
<proteinExistence type="predicted"/>